<dbReference type="InterPro" id="IPR036576">
    <property type="entry name" value="WRKY_dom_sf"/>
</dbReference>
<feature type="domain" description="WRKY" evidence="8">
    <location>
        <begin position="220"/>
        <end position="286"/>
    </location>
</feature>
<keyword evidence="2" id="KW-0805">Transcription regulation</keyword>
<keyword evidence="3" id="KW-0238">DNA-binding</keyword>
<sequence>MELSASNLHQHALPPGVSERKREVNELDFFADTRSLKELKQDIQKQTSSNIQPHHHVNTSLNLRTTNSGRKDKGIMNQQVADARAEMERINIENQRLKGMINQLNNSYHSLQIHLRTLIPQHRNQRIEGGPVARQFMDLGQSRMTFEEGEELSERMENTIVESMEKKSSRDQTFPVNSDRKLDRNIQRQKFSSSSSGDGDRAEEFLSVVRKARVSVRVRSDTTVISDGCHWRKYGQKMAKGNPCPRAYYRCTMGSGCPVRKQVQRCPEDISILVTTYEGNHNHPLPPAAMAMASTISTAASMLLSGSMPSSESDGLLPNQNFFAKSIHPCPPNLVTLSASAPFPTVTLDLTQIPNQRPLNRVHVPYNPASVPQMLGSHLQFLSLLSSQLGNAPTHMMHNQIPINSMADTVGSATAAITAGPNFSTALAAAITSIIGNVQQNNSGNSNSAATTNSRDNI</sequence>
<keyword evidence="5" id="KW-0539">Nucleus</keyword>
<dbReference type="PROSITE" id="PS50811">
    <property type="entry name" value="WRKY"/>
    <property type="match status" value="1"/>
</dbReference>
<dbReference type="GO" id="GO:0005634">
    <property type="term" value="C:nucleus"/>
    <property type="evidence" value="ECO:0007669"/>
    <property type="project" value="UniProtKB-SubCell"/>
</dbReference>
<protein>
    <recommendedName>
        <fullName evidence="8">WRKY domain-containing protein</fullName>
    </recommendedName>
</protein>
<dbReference type="InterPro" id="IPR003657">
    <property type="entry name" value="WRKY_dom"/>
</dbReference>
<reference evidence="9 10" key="1">
    <citation type="journal article" date="2021" name="Commun. Biol.">
        <title>The genome of Shorea leprosula (Dipterocarpaceae) highlights the ecological relevance of drought in aseasonal tropical rainforests.</title>
        <authorList>
            <person name="Ng K.K.S."/>
            <person name="Kobayashi M.J."/>
            <person name="Fawcett J.A."/>
            <person name="Hatakeyama M."/>
            <person name="Paape T."/>
            <person name="Ng C.H."/>
            <person name="Ang C.C."/>
            <person name="Tnah L.H."/>
            <person name="Lee C.T."/>
            <person name="Nishiyama T."/>
            <person name="Sese J."/>
            <person name="O'Brien M.J."/>
            <person name="Copetti D."/>
            <person name="Mohd Noor M.I."/>
            <person name="Ong R.C."/>
            <person name="Putra M."/>
            <person name="Sireger I.Z."/>
            <person name="Indrioko S."/>
            <person name="Kosugi Y."/>
            <person name="Izuno A."/>
            <person name="Isagi Y."/>
            <person name="Lee S.L."/>
            <person name="Shimizu K.K."/>
        </authorList>
    </citation>
    <scope>NUCLEOTIDE SEQUENCE [LARGE SCALE GENOMIC DNA]</scope>
    <source>
        <strain evidence="9">214</strain>
    </source>
</reference>
<evidence type="ECO:0000259" key="8">
    <source>
        <dbReference type="PROSITE" id="PS50811"/>
    </source>
</evidence>
<dbReference type="PANTHER" id="PTHR31429:SF81">
    <property type="entry name" value="TRANSCRIPTION FACTOR WRKY FAMILY-RELATED"/>
    <property type="match status" value="1"/>
</dbReference>
<dbReference type="FunFam" id="2.20.25.80:FF:000002">
    <property type="entry name" value="probable WRKY transcription factor 31"/>
    <property type="match status" value="1"/>
</dbReference>
<dbReference type="Gene3D" id="2.20.25.80">
    <property type="entry name" value="WRKY domain"/>
    <property type="match status" value="1"/>
</dbReference>
<accession>A0AAV5LPK1</accession>
<dbReference type="EMBL" id="BPVZ01000130">
    <property type="protein sequence ID" value="GKV38769.1"/>
    <property type="molecule type" value="Genomic_DNA"/>
</dbReference>
<evidence type="ECO:0000256" key="5">
    <source>
        <dbReference type="ARBA" id="ARBA00023242"/>
    </source>
</evidence>
<evidence type="ECO:0000256" key="2">
    <source>
        <dbReference type="ARBA" id="ARBA00023015"/>
    </source>
</evidence>
<dbReference type="PANTHER" id="PTHR31429">
    <property type="entry name" value="WRKY TRANSCRIPTION FACTOR 36-RELATED"/>
    <property type="match status" value="1"/>
</dbReference>
<gene>
    <name evidence="9" type="ORF">SLEP1_g46645</name>
</gene>
<feature type="coiled-coil region" evidence="6">
    <location>
        <begin position="80"/>
        <end position="107"/>
    </location>
</feature>
<evidence type="ECO:0000256" key="7">
    <source>
        <dbReference type="SAM" id="MobiDB-lite"/>
    </source>
</evidence>
<comment type="caution">
    <text evidence="9">The sequence shown here is derived from an EMBL/GenBank/DDBJ whole genome shotgun (WGS) entry which is preliminary data.</text>
</comment>
<dbReference type="SMART" id="SM00774">
    <property type="entry name" value="WRKY"/>
    <property type="match status" value="1"/>
</dbReference>
<comment type="subcellular location">
    <subcellularLocation>
        <location evidence="1">Nucleus</location>
    </subcellularLocation>
</comment>
<proteinExistence type="predicted"/>
<evidence type="ECO:0000256" key="4">
    <source>
        <dbReference type="ARBA" id="ARBA00023163"/>
    </source>
</evidence>
<dbReference type="InterPro" id="IPR044810">
    <property type="entry name" value="WRKY_plant"/>
</dbReference>
<keyword evidence="4" id="KW-0804">Transcription</keyword>
<keyword evidence="10" id="KW-1185">Reference proteome</keyword>
<organism evidence="9 10">
    <name type="scientific">Rubroshorea leprosula</name>
    <dbReference type="NCBI Taxonomy" id="152421"/>
    <lineage>
        <taxon>Eukaryota</taxon>
        <taxon>Viridiplantae</taxon>
        <taxon>Streptophyta</taxon>
        <taxon>Embryophyta</taxon>
        <taxon>Tracheophyta</taxon>
        <taxon>Spermatophyta</taxon>
        <taxon>Magnoliopsida</taxon>
        <taxon>eudicotyledons</taxon>
        <taxon>Gunneridae</taxon>
        <taxon>Pentapetalae</taxon>
        <taxon>rosids</taxon>
        <taxon>malvids</taxon>
        <taxon>Malvales</taxon>
        <taxon>Dipterocarpaceae</taxon>
        <taxon>Rubroshorea</taxon>
    </lineage>
</organism>
<keyword evidence="6" id="KW-0175">Coiled coil</keyword>
<evidence type="ECO:0000256" key="6">
    <source>
        <dbReference type="SAM" id="Coils"/>
    </source>
</evidence>
<dbReference type="GO" id="GO:0043565">
    <property type="term" value="F:sequence-specific DNA binding"/>
    <property type="evidence" value="ECO:0007669"/>
    <property type="project" value="InterPro"/>
</dbReference>
<feature type="region of interest" description="Disordered" evidence="7">
    <location>
        <begin position="438"/>
        <end position="458"/>
    </location>
</feature>
<evidence type="ECO:0000256" key="1">
    <source>
        <dbReference type="ARBA" id="ARBA00004123"/>
    </source>
</evidence>
<evidence type="ECO:0000256" key="3">
    <source>
        <dbReference type="ARBA" id="ARBA00023125"/>
    </source>
</evidence>
<evidence type="ECO:0000313" key="9">
    <source>
        <dbReference type="EMBL" id="GKV38769.1"/>
    </source>
</evidence>
<dbReference type="Pfam" id="PF03106">
    <property type="entry name" value="WRKY"/>
    <property type="match status" value="1"/>
</dbReference>
<dbReference type="Proteomes" id="UP001054252">
    <property type="component" value="Unassembled WGS sequence"/>
</dbReference>
<name>A0AAV5LPK1_9ROSI</name>
<feature type="region of interest" description="Disordered" evidence="7">
    <location>
        <begin position="1"/>
        <end position="20"/>
    </location>
</feature>
<evidence type="ECO:0000313" key="10">
    <source>
        <dbReference type="Proteomes" id="UP001054252"/>
    </source>
</evidence>
<dbReference type="AlphaFoldDB" id="A0AAV5LPK1"/>
<dbReference type="GO" id="GO:0003700">
    <property type="term" value="F:DNA-binding transcription factor activity"/>
    <property type="evidence" value="ECO:0007669"/>
    <property type="project" value="InterPro"/>
</dbReference>
<dbReference type="SUPFAM" id="SSF118290">
    <property type="entry name" value="WRKY DNA-binding domain"/>
    <property type="match status" value="1"/>
</dbReference>